<gene>
    <name evidence="2" type="ORF">GN958_ATG16201</name>
    <name evidence="1" type="ORF">GN958_ATG16408</name>
</gene>
<accession>A0A8S9U0Z0</accession>
<sequence length="81" mass="8918">MTTLIDPSRASAKIWLWSVGAKAVSTFYGHTADAMHTDMLTKLHGDVHSVSGLAYFSEQRYDNFDRSVGGVGQNMALKRRG</sequence>
<dbReference type="EMBL" id="JAACNO010002294">
    <property type="protein sequence ID" value="KAF4134399.1"/>
    <property type="molecule type" value="Genomic_DNA"/>
</dbReference>
<protein>
    <submittedName>
        <fullName evidence="2">Uncharacterized protein</fullName>
    </submittedName>
</protein>
<name>A0A8S9U0Z0_PHYIN</name>
<dbReference type="Proteomes" id="UP000704712">
    <property type="component" value="Unassembled WGS sequence"/>
</dbReference>
<dbReference type="AlphaFoldDB" id="A0A8S9U0Z0"/>
<proteinExistence type="predicted"/>
<evidence type="ECO:0000313" key="2">
    <source>
        <dbReference type="EMBL" id="KAF4134611.1"/>
    </source>
</evidence>
<evidence type="ECO:0000313" key="1">
    <source>
        <dbReference type="EMBL" id="KAF4134399.1"/>
    </source>
</evidence>
<reference evidence="2" key="1">
    <citation type="submission" date="2020-03" db="EMBL/GenBank/DDBJ databases">
        <title>Hybrid Assembly of Korean Phytophthora infestans isolates.</title>
        <authorList>
            <person name="Prokchorchik M."/>
            <person name="Lee Y."/>
            <person name="Seo J."/>
            <person name="Cho J.-H."/>
            <person name="Park Y.-E."/>
            <person name="Jang D.-C."/>
            <person name="Im J.-S."/>
            <person name="Choi J.-G."/>
            <person name="Park H.-J."/>
            <person name="Lee G.-B."/>
            <person name="Lee Y.-G."/>
            <person name="Hong S.-Y."/>
            <person name="Cho K."/>
            <person name="Sohn K.H."/>
        </authorList>
    </citation>
    <scope>NUCLEOTIDE SEQUENCE</scope>
    <source>
        <strain evidence="2">KR_2_A2</strain>
    </source>
</reference>
<organism evidence="2 3">
    <name type="scientific">Phytophthora infestans</name>
    <name type="common">Potato late blight agent</name>
    <name type="synonym">Botrytis infestans</name>
    <dbReference type="NCBI Taxonomy" id="4787"/>
    <lineage>
        <taxon>Eukaryota</taxon>
        <taxon>Sar</taxon>
        <taxon>Stramenopiles</taxon>
        <taxon>Oomycota</taxon>
        <taxon>Peronosporomycetes</taxon>
        <taxon>Peronosporales</taxon>
        <taxon>Peronosporaceae</taxon>
        <taxon>Phytophthora</taxon>
    </lineage>
</organism>
<dbReference type="EMBL" id="JAACNO010002262">
    <property type="protein sequence ID" value="KAF4134611.1"/>
    <property type="molecule type" value="Genomic_DNA"/>
</dbReference>
<comment type="caution">
    <text evidence="2">The sequence shown here is derived from an EMBL/GenBank/DDBJ whole genome shotgun (WGS) entry which is preliminary data.</text>
</comment>
<evidence type="ECO:0000313" key="3">
    <source>
        <dbReference type="Proteomes" id="UP000704712"/>
    </source>
</evidence>